<sequence>MLINTMEKSEIVVAIIAVVVVAFFLLNFLTPYGYMPMMGYGGYPMGGYNPMMGYSDERYYPPGCCQGPAEFSSNGEKIYFTGINEKGERIPFTGGPQWLVMHGGSCVNCHGRDGRGGLVPMMCNEKAPDIRYSALTEEEMSDEEIRIAITKGEHDNETLDWCMPRWQMSDEDLNDIIAYLKELG</sequence>
<dbReference type="GO" id="GO:0020037">
    <property type="term" value="F:heme binding"/>
    <property type="evidence" value="ECO:0007669"/>
    <property type="project" value="InterPro"/>
</dbReference>
<keyword evidence="8" id="KW-1185">Reference proteome</keyword>
<dbReference type="STRING" id="224325.AF_0190"/>
<dbReference type="InterPro" id="IPR036909">
    <property type="entry name" value="Cyt_c-like_dom_sf"/>
</dbReference>
<keyword evidence="2 4" id="KW-0479">Metal-binding</keyword>
<dbReference type="PROSITE" id="PS51007">
    <property type="entry name" value="CYTC"/>
    <property type="match status" value="1"/>
</dbReference>
<dbReference type="SUPFAM" id="SSF46626">
    <property type="entry name" value="Cytochrome c"/>
    <property type="match status" value="1"/>
</dbReference>
<dbReference type="KEGG" id="afu:AF_0190"/>
<feature type="transmembrane region" description="Helical" evidence="5">
    <location>
        <begin position="12"/>
        <end position="29"/>
    </location>
</feature>
<reference evidence="7 8" key="1">
    <citation type="journal article" date="1997" name="Nature">
        <title>The complete genome sequence of the hyperthermophilic, sulphate-reducing archaeon Archaeoglobus fulgidus.</title>
        <authorList>
            <person name="Klenk H.P."/>
            <person name="Clayton R.A."/>
            <person name="Tomb J."/>
            <person name="White O."/>
            <person name="Nelson K.E."/>
            <person name="Ketchum K.A."/>
            <person name="Dodson R.J."/>
            <person name="Gwinn M."/>
            <person name="Hickey E.K."/>
            <person name="Peterson J.D."/>
            <person name="Richardson D.L."/>
            <person name="Kerlavage A.R."/>
            <person name="Graham D.E."/>
            <person name="Kyrpides N.C."/>
            <person name="Fleischmann R.D."/>
            <person name="Quackenbush J."/>
            <person name="Lee N.H."/>
            <person name="Sutton G.G."/>
            <person name="Gill S."/>
            <person name="Kirkness E.F."/>
            <person name="Dougherty B.A."/>
            <person name="McKenney K."/>
            <person name="Adams M.D."/>
            <person name="Loftus B."/>
            <person name="Peterson S."/>
            <person name="Reich C.I."/>
            <person name="McNeil L.K."/>
            <person name="Badger J.H."/>
            <person name="Glodek A."/>
            <person name="Zhou L."/>
            <person name="Overbeek R."/>
            <person name="Gocayne J.D."/>
            <person name="Weidman J.F."/>
            <person name="McDonald L."/>
            <person name="Utterback T."/>
            <person name="Cotton M.D."/>
            <person name="Spriggs T."/>
            <person name="Artiach P."/>
            <person name="Kaine B.P."/>
            <person name="Sykes S.M."/>
            <person name="Sadow P.W."/>
            <person name="D'Andrea K.P."/>
            <person name="Bowman C."/>
            <person name="Fujii C."/>
            <person name="Garland S.A."/>
            <person name="Mason T.M."/>
            <person name="Olsen G.J."/>
            <person name="Fraser C.M."/>
            <person name="Smith H.O."/>
            <person name="Woese C.R."/>
            <person name="Venter J.C."/>
        </authorList>
    </citation>
    <scope>NUCLEOTIDE SEQUENCE [LARGE SCALE GENOMIC DNA]</scope>
    <source>
        <strain evidence="8">ATCC 49558 / DSM 4304 / JCM 9628 / NBRC 100126 / VC-16</strain>
    </source>
</reference>
<evidence type="ECO:0000256" key="4">
    <source>
        <dbReference type="PROSITE-ProRule" id="PRU00433"/>
    </source>
</evidence>
<dbReference type="Proteomes" id="UP000002199">
    <property type="component" value="Chromosome"/>
</dbReference>
<dbReference type="HOGENOM" id="CLU_111443_0_0_2"/>
<keyword evidence="5" id="KW-0472">Membrane</keyword>
<evidence type="ECO:0000313" key="7">
    <source>
        <dbReference type="EMBL" id="AAB91038.1"/>
    </source>
</evidence>
<evidence type="ECO:0000256" key="2">
    <source>
        <dbReference type="ARBA" id="ARBA00022723"/>
    </source>
</evidence>
<dbReference type="Pfam" id="PF13442">
    <property type="entry name" value="Cytochrome_CBB3"/>
    <property type="match status" value="1"/>
</dbReference>
<dbReference type="EnsemblBacteria" id="AAB91038">
    <property type="protein sequence ID" value="AAB91038"/>
    <property type="gene ID" value="AF_0190"/>
</dbReference>
<dbReference type="AlphaFoldDB" id="O30048"/>
<dbReference type="PIR" id="F69273">
    <property type="entry name" value="F69273"/>
</dbReference>
<evidence type="ECO:0000313" key="8">
    <source>
        <dbReference type="Proteomes" id="UP000002199"/>
    </source>
</evidence>
<dbReference type="PaxDb" id="224325-AF_0190"/>
<accession>O30048</accession>
<keyword evidence="1 4" id="KW-0349">Heme</keyword>
<dbReference type="Gene3D" id="1.10.760.10">
    <property type="entry name" value="Cytochrome c-like domain"/>
    <property type="match status" value="1"/>
</dbReference>
<evidence type="ECO:0000256" key="5">
    <source>
        <dbReference type="SAM" id="Phobius"/>
    </source>
</evidence>
<name>O30048_ARCFU</name>
<gene>
    <name evidence="7" type="ordered locus">AF_0190</name>
</gene>
<dbReference type="EMBL" id="AE000782">
    <property type="protein sequence ID" value="AAB91038.1"/>
    <property type="molecule type" value="Genomic_DNA"/>
</dbReference>
<evidence type="ECO:0000259" key="6">
    <source>
        <dbReference type="PROSITE" id="PS51007"/>
    </source>
</evidence>
<dbReference type="GO" id="GO:0046872">
    <property type="term" value="F:metal ion binding"/>
    <property type="evidence" value="ECO:0007669"/>
    <property type="project" value="UniProtKB-KW"/>
</dbReference>
<feature type="domain" description="Cytochrome c" evidence="6">
    <location>
        <begin position="70"/>
        <end position="184"/>
    </location>
</feature>
<protein>
    <submittedName>
        <fullName evidence="7">Cytochrome C oxidase, subunit II, putative</fullName>
    </submittedName>
</protein>
<proteinExistence type="predicted"/>
<organism evidence="7 8">
    <name type="scientific">Archaeoglobus fulgidus (strain ATCC 49558 / DSM 4304 / JCM 9628 / NBRC 100126 / VC-16)</name>
    <dbReference type="NCBI Taxonomy" id="224325"/>
    <lineage>
        <taxon>Archaea</taxon>
        <taxon>Methanobacteriati</taxon>
        <taxon>Methanobacteriota</taxon>
        <taxon>Archaeoglobi</taxon>
        <taxon>Archaeoglobales</taxon>
        <taxon>Archaeoglobaceae</taxon>
        <taxon>Archaeoglobus</taxon>
    </lineage>
</organism>
<evidence type="ECO:0000256" key="1">
    <source>
        <dbReference type="ARBA" id="ARBA00022617"/>
    </source>
</evidence>
<keyword evidence="3 4" id="KW-0408">Iron</keyword>
<dbReference type="eggNOG" id="arCOG06111">
    <property type="taxonomic scope" value="Archaea"/>
</dbReference>
<dbReference type="InterPro" id="IPR009056">
    <property type="entry name" value="Cyt_c-like_dom"/>
</dbReference>
<keyword evidence="5" id="KW-0812">Transmembrane</keyword>
<evidence type="ECO:0000256" key="3">
    <source>
        <dbReference type="ARBA" id="ARBA00023004"/>
    </source>
</evidence>
<dbReference type="GO" id="GO:0009055">
    <property type="term" value="F:electron transfer activity"/>
    <property type="evidence" value="ECO:0007669"/>
    <property type="project" value="InterPro"/>
</dbReference>
<keyword evidence="5" id="KW-1133">Transmembrane helix</keyword>